<dbReference type="EMBL" id="JAHRIN010035515">
    <property type="protein sequence ID" value="MEQ2204102.1"/>
    <property type="molecule type" value="Genomic_DNA"/>
</dbReference>
<keyword evidence="2" id="KW-1185">Reference proteome</keyword>
<evidence type="ECO:0000313" key="1">
    <source>
        <dbReference type="EMBL" id="MEQ2204102.1"/>
    </source>
</evidence>
<reference evidence="1 2" key="1">
    <citation type="submission" date="2021-06" db="EMBL/GenBank/DDBJ databases">
        <authorList>
            <person name="Palmer J.M."/>
        </authorList>
    </citation>
    <scope>NUCLEOTIDE SEQUENCE [LARGE SCALE GENOMIC DNA]</scope>
    <source>
        <strain evidence="1 2">XC_2019</strain>
        <tissue evidence="1">Muscle</tissue>
    </source>
</reference>
<dbReference type="Proteomes" id="UP001434883">
    <property type="component" value="Unassembled WGS sequence"/>
</dbReference>
<proteinExistence type="predicted"/>
<gene>
    <name evidence="1" type="ORF">XENOCAPTIV_007855</name>
</gene>
<sequence length="175" mass="19909">MRGPREKSPKFPQFHVWPPGDELKMGCKCFRAFVGPRSELRRHGWARFGRVILPFPTVPCSSTFLSKVRKKKTLASGRPKFSLTVPHRDTLAVLILSTLCPRFAIPLGGLREGCEWDTGSWVGSFRSYRSVLRDRAVKANLGQGRAQKAFHEADPRICRSGRRLQKQSSVVQYHF</sequence>
<organism evidence="1 2">
    <name type="scientific">Xenoophorus captivus</name>
    <dbReference type="NCBI Taxonomy" id="1517983"/>
    <lineage>
        <taxon>Eukaryota</taxon>
        <taxon>Metazoa</taxon>
        <taxon>Chordata</taxon>
        <taxon>Craniata</taxon>
        <taxon>Vertebrata</taxon>
        <taxon>Euteleostomi</taxon>
        <taxon>Actinopterygii</taxon>
        <taxon>Neopterygii</taxon>
        <taxon>Teleostei</taxon>
        <taxon>Neoteleostei</taxon>
        <taxon>Acanthomorphata</taxon>
        <taxon>Ovalentaria</taxon>
        <taxon>Atherinomorphae</taxon>
        <taxon>Cyprinodontiformes</taxon>
        <taxon>Goodeidae</taxon>
        <taxon>Xenoophorus</taxon>
    </lineage>
</organism>
<comment type="caution">
    <text evidence="1">The sequence shown here is derived from an EMBL/GenBank/DDBJ whole genome shotgun (WGS) entry which is preliminary data.</text>
</comment>
<name>A0ABV0R8T7_9TELE</name>
<evidence type="ECO:0000313" key="2">
    <source>
        <dbReference type="Proteomes" id="UP001434883"/>
    </source>
</evidence>
<protein>
    <submittedName>
        <fullName evidence="1">Uncharacterized protein</fullName>
    </submittedName>
</protein>
<accession>A0ABV0R8T7</accession>